<dbReference type="RefSeq" id="WP_016343505.1">
    <property type="nucleotide sequence ID" value="NC_021282.1"/>
</dbReference>
<accession>A0AB33AGY4</accession>
<dbReference type="EMBL" id="CP004374">
    <property type="protein sequence ID" value="AGM30977.1"/>
    <property type="molecule type" value="Genomic_DNA"/>
</dbReference>
<dbReference type="CDD" id="cd00093">
    <property type="entry name" value="HTH_XRE"/>
    <property type="match status" value="1"/>
</dbReference>
<dbReference type="InterPro" id="IPR010982">
    <property type="entry name" value="Lambda_DNA-bd_dom_sf"/>
</dbReference>
<protein>
    <recommendedName>
        <fullName evidence="1">HTH cro/C1-type domain-containing protein</fullName>
    </recommendedName>
</protein>
<dbReference type="SUPFAM" id="SSF47413">
    <property type="entry name" value="lambda repressor-like DNA-binding domains"/>
    <property type="match status" value="1"/>
</dbReference>
<organism evidence="2 3">
    <name type="scientific">Mycobacteroides abscessus subsp. bolletii 50594</name>
    <dbReference type="NCBI Taxonomy" id="1303024"/>
    <lineage>
        <taxon>Bacteria</taxon>
        <taxon>Bacillati</taxon>
        <taxon>Actinomycetota</taxon>
        <taxon>Actinomycetes</taxon>
        <taxon>Mycobacteriales</taxon>
        <taxon>Mycobacteriaceae</taxon>
        <taxon>Mycobacteroides</taxon>
        <taxon>Mycobacteroides abscessus</taxon>
    </lineage>
</organism>
<evidence type="ECO:0000259" key="1">
    <source>
        <dbReference type="PROSITE" id="PS50943"/>
    </source>
</evidence>
<name>A0AB33AGY4_9MYCO</name>
<evidence type="ECO:0000313" key="2">
    <source>
        <dbReference type="EMBL" id="AGM30977.1"/>
    </source>
</evidence>
<dbReference type="PROSITE" id="PS50943">
    <property type="entry name" value="HTH_CROC1"/>
    <property type="match status" value="1"/>
</dbReference>
<dbReference type="InterPro" id="IPR039554">
    <property type="entry name" value="HigA2-like_HTH"/>
</dbReference>
<dbReference type="SMART" id="SM00530">
    <property type="entry name" value="HTH_XRE"/>
    <property type="match status" value="1"/>
</dbReference>
<proteinExistence type="predicted"/>
<dbReference type="InterPro" id="IPR001387">
    <property type="entry name" value="Cro/C1-type_HTH"/>
</dbReference>
<evidence type="ECO:0000313" key="3">
    <source>
        <dbReference type="Proteomes" id="UP000013961"/>
    </source>
</evidence>
<dbReference type="Proteomes" id="UP000013961">
    <property type="component" value="Chromosome"/>
</dbReference>
<reference evidence="2 3" key="1">
    <citation type="journal article" date="2013" name="Genome Announc.">
        <title>Complete Genome Sequence of Mycobacterium massiliense Clinical Strain Asan 50594, Belonging to the Type II Genotype.</title>
        <authorList>
            <person name="Kim B.J."/>
            <person name="Kim B.R."/>
            <person name="Hong S.H."/>
            <person name="Seok S.H."/>
            <person name="Kook Y.H."/>
            <person name="Kim B.J."/>
        </authorList>
    </citation>
    <scope>NUCLEOTIDE SEQUENCE [LARGE SCALE GENOMIC DNA]</scope>
    <source>
        <strain evidence="2 3">50594</strain>
    </source>
</reference>
<dbReference type="AlphaFoldDB" id="A0AB33AGY4"/>
<dbReference type="KEGG" id="mabb:MASS_4375"/>
<dbReference type="Pfam" id="PF13744">
    <property type="entry name" value="HTH_37"/>
    <property type="match status" value="1"/>
</dbReference>
<dbReference type="GO" id="GO:0003677">
    <property type="term" value="F:DNA binding"/>
    <property type="evidence" value="ECO:0007669"/>
    <property type="project" value="InterPro"/>
</dbReference>
<sequence length="190" mass="20987">MSVWNYIADMPPEAENLRVRSELMMAIEKQITERGWTQVRAAEALGLTQPRVTDLLRGKVSKFSLDALVGMASELGIQLRADVGESAGTFITTHSLTEVAAMVLPKNWKEPVRWLRRHLVSGEISGYKVGHDWRMTSEDVADLVARHRNSAQAAATASAPPVSIIDGLSARSRRRIQGAPKTQKDCQNPE</sequence>
<gene>
    <name evidence="2" type="ORF">MASS_4375</name>
</gene>
<feature type="domain" description="HTH cro/C1-type" evidence="1">
    <location>
        <begin position="27"/>
        <end position="83"/>
    </location>
</feature>
<dbReference type="Gene3D" id="1.10.260.40">
    <property type="entry name" value="lambda repressor-like DNA-binding domains"/>
    <property type="match status" value="1"/>
</dbReference>